<dbReference type="InterPro" id="IPR007630">
    <property type="entry name" value="RNA_pol_sigma70_r4"/>
</dbReference>
<name>A0A1Y0UV63_9PROT</name>
<dbReference type="GO" id="GO:0003677">
    <property type="term" value="F:DNA binding"/>
    <property type="evidence" value="ECO:0007669"/>
    <property type="project" value="InterPro"/>
</dbReference>
<dbReference type="InterPro" id="IPR009057">
    <property type="entry name" value="Homeodomain-like_sf"/>
</dbReference>
<dbReference type="Pfam" id="PF04545">
    <property type="entry name" value="Sigma70_r4"/>
    <property type="match status" value="1"/>
</dbReference>
<dbReference type="Gene3D" id="1.10.10.60">
    <property type="entry name" value="Homeodomain-like"/>
    <property type="match status" value="1"/>
</dbReference>
<evidence type="ECO:0000313" key="4">
    <source>
        <dbReference type="Proteomes" id="UP000195633"/>
    </source>
</evidence>
<evidence type="ECO:0000259" key="2">
    <source>
        <dbReference type="SMART" id="SM00857"/>
    </source>
</evidence>
<dbReference type="Gene3D" id="3.40.50.1390">
    <property type="entry name" value="Resolvase, N-terminal catalytic domain"/>
    <property type="match status" value="1"/>
</dbReference>
<dbReference type="InterPro" id="IPR006119">
    <property type="entry name" value="Resolv_N"/>
</dbReference>
<comment type="similarity">
    <text evidence="1">Belongs to the site-specific recombinase resolvase family.</text>
</comment>
<reference evidence="3 4" key="1">
    <citation type="submission" date="2017-05" db="EMBL/GenBank/DDBJ databases">
        <title>Genome sequence of Acetobacter pasteurianus subsp. ascendens strain SRCM101447.</title>
        <authorList>
            <person name="Cho S.H."/>
        </authorList>
    </citation>
    <scope>NUCLEOTIDE SEQUENCE [LARGE SCALE GENOMIC DNA]</scope>
    <source>
        <strain evidence="3 4">SRCM101447</strain>
    </source>
</reference>
<dbReference type="InterPro" id="IPR036162">
    <property type="entry name" value="Resolvase-like_N_sf"/>
</dbReference>
<dbReference type="Pfam" id="PF00239">
    <property type="entry name" value="Resolvase"/>
    <property type="match status" value="1"/>
</dbReference>
<feature type="domain" description="Resolvase/invertase-type recombinase catalytic" evidence="2">
    <location>
        <begin position="2"/>
        <end position="134"/>
    </location>
</feature>
<dbReference type="SUPFAM" id="SSF53041">
    <property type="entry name" value="Resolvase-like"/>
    <property type="match status" value="1"/>
</dbReference>
<dbReference type="GO" id="GO:0000150">
    <property type="term" value="F:DNA strand exchange activity"/>
    <property type="evidence" value="ECO:0007669"/>
    <property type="project" value="InterPro"/>
</dbReference>
<dbReference type="AlphaFoldDB" id="A0A1Y0UV63"/>
<organism evidence="3 4">
    <name type="scientific">Acetobacter ascendens</name>
    <dbReference type="NCBI Taxonomy" id="481146"/>
    <lineage>
        <taxon>Bacteria</taxon>
        <taxon>Pseudomonadati</taxon>
        <taxon>Pseudomonadota</taxon>
        <taxon>Alphaproteobacteria</taxon>
        <taxon>Acetobacterales</taxon>
        <taxon>Acetobacteraceae</taxon>
        <taxon>Acetobacter</taxon>
    </lineage>
</organism>
<proteinExistence type="inferred from homology"/>
<dbReference type="EMBL" id="CP021524">
    <property type="protein sequence ID" value="ARW09772.1"/>
    <property type="molecule type" value="Genomic_DNA"/>
</dbReference>
<dbReference type="Proteomes" id="UP000195633">
    <property type="component" value="Chromosome"/>
</dbReference>
<protein>
    <submittedName>
        <fullName evidence="3">Putative DNA-invertase from lambdoid prophage Qin</fullName>
    </submittedName>
</protein>
<dbReference type="SMART" id="SM00857">
    <property type="entry name" value="Resolvase"/>
    <property type="match status" value="1"/>
</dbReference>
<dbReference type="GO" id="GO:0006352">
    <property type="term" value="P:DNA-templated transcription initiation"/>
    <property type="evidence" value="ECO:0007669"/>
    <property type="project" value="InterPro"/>
</dbReference>
<sequence>MIIGYVSADCPFASRDAQKRLLQESGCYVITTGSFSKSGSAFLQFIARQKAGAHIAVAQMDCIVSSWRHLRDIVMQVQNRNCTLVSLKEPWINTSAGRGTLMLEVLGGLEELEKRFIHQRMSSGRHKAMSAGCRMGRPSKLTQQQFEAVAEARAKGRTLREIAQEYNVSISMISRLLKKVPRKS</sequence>
<evidence type="ECO:0000256" key="1">
    <source>
        <dbReference type="ARBA" id="ARBA00009913"/>
    </source>
</evidence>
<evidence type="ECO:0000313" key="3">
    <source>
        <dbReference type="EMBL" id="ARW09772.1"/>
    </source>
</evidence>
<gene>
    <name evidence="3" type="ORF">S101447_00669</name>
</gene>
<dbReference type="GO" id="GO:0003700">
    <property type="term" value="F:DNA-binding transcription factor activity"/>
    <property type="evidence" value="ECO:0007669"/>
    <property type="project" value="InterPro"/>
</dbReference>
<accession>A0A1Y0UV63</accession>
<dbReference type="SUPFAM" id="SSF46689">
    <property type="entry name" value="Homeodomain-like"/>
    <property type="match status" value="1"/>
</dbReference>